<keyword evidence="6" id="KW-0539">Nucleus</keyword>
<evidence type="ECO:0000259" key="7">
    <source>
        <dbReference type="Pfam" id="PF00172"/>
    </source>
</evidence>
<evidence type="ECO:0000313" key="9">
    <source>
        <dbReference type="Proteomes" id="UP000319160"/>
    </source>
</evidence>
<dbReference type="OrthoDB" id="3598904at2759"/>
<keyword evidence="9" id="KW-1185">Reference proteome</keyword>
<evidence type="ECO:0000256" key="4">
    <source>
        <dbReference type="ARBA" id="ARBA00023125"/>
    </source>
</evidence>
<keyword evidence="4" id="KW-0238">DNA-binding</keyword>
<feature type="domain" description="Zn(2)-C6 fungal-type" evidence="7">
    <location>
        <begin position="8"/>
        <end position="35"/>
    </location>
</feature>
<dbReference type="EMBL" id="VFLP01000011">
    <property type="protein sequence ID" value="TRX96336.1"/>
    <property type="molecule type" value="Genomic_DNA"/>
</dbReference>
<dbReference type="GO" id="GO:0008270">
    <property type="term" value="F:zinc ion binding"/>
    <property type="evidence" value="ECO:0007669"/>
    <property type="project" value="InterPro"/>
</dbReference>
<gene>
    <name evidence="8" type="ORF">FHL15_002608</name>
</gene>
<dbReference type="Proteomes" id="UP000319160">
    <property type="component" value="Unassembled WGS sequence"/>
</dbReference>
<dbReference type="PANTHER" id="PTHR36206:SF16">
    <property type="entry name" value="TRANSCRIPTION FACTOR DOMAIN-CONTAINING PROTEIN-RELATED"/>
    <property type="match status" value="1"/>
</dbReference>
<evidence type="ECO:0000256" key="5">
    <source>
        <dbReference type="ARBA" id="ARBA00023163"/>
    </source>
</evidence>
<proteinExistence type="predicted"/>
<evidence type="ECO:0000256" key="6">
    <source>
        <dbReference type="ARBA" id="ARBA00023242"/>
    </source>
</evidence>
<dbReference type="InterPro" id="IPR001138">
    <property type="entry name" value="Zn2Cys6_DnaBD"/>
</dbReference>
<comment type="caution">
    <text evidence="8">The sequence shown here is derived from an EMBL/GenBank/DDBJ whole genome shotgun (WGS) entry which is preliminary data.</text>
</comment>
<evidence type="ECO:0000256" key="1">
    <source>
        <dbReference type="ARBA" id="ARBA00022723"/>
    </source>
</evidence>
<sequence>MMPRKGFEKVKCDEARPECLRCRTSARVCGGYRAPPPGSFSWDSLLRIRPSTIPGAVANNAELRGLDFFRCIVAPALTNPLGNSFWKRTVCQLAVQEPATRYAVLAIGSLYQQFDLSSDDPPTSNEYHLAVCYYNKALRQVATSEHLDAETILQISILFICIEFLRGNAIAAIEHCRHGIHILDSIEQTSPDTSAIIHHLSIFPFFFGATPSHFPALRITKYPSNHLHDLPRAVETLDCLMSESTRLVRAFDPYRLGTIDMAELPCLLKTTQHKLGRDLDTWYTKFSTLIQNSKSNNETRGLLRILEMRWNVCKIWVHIASHQDETFCDTFRDEFKRKLTRLATGRPLTGHPSHPIYALNAYLNI</sequence>
<dbReference type="GO" id="GO:0000981">
    <property type="term" value="F:DNA-binding transcription factor activity, RNA polymerase II-specific"/>
    <property type="evidence" value="ECO:0007669"/>
    <property type="project" value="InterPro"/>
</dbReference>
<keyword evidence="1" id="KW-0479">Metal-binding</keyword>
<evidence type="ECO:0000256" key="2">
    <source>
        <dbReference type="ARBA" id="ARBA00022833"/>
    </source>
</evidence>
<protein>
    <recommendedName>
        <fullName evidence="7">Zn(2)-C6 fungal-type domain-containing protein</fullName>
    </recommendedName>
</protein>
<reference evidence="9" key="1">
    <citation type="submission" date="2019-06" db="EMBL/GenBank/DDBJ databases">
        <title>Draft genome sequence of the griseofulvin-producing fungus Xylaria cubensis strain G536.</title>
        <authorList>
            <person name="Mead M.E."/>
            <person name="Raja H.A."/>
            <person name="Steenwyk J.L."/>
            <person name="Knowles S.L."/>
            <person name="Oberlies N.H."/>
            <person name="Rokas A."/>
        </authorList>
    </citation>
    <scope>NUCLEOTIDE SEQUENCE [LARGE SCALE GENOMIC DNA]</scope>
    <source>
        <strain evidence="9">G536</strain>
    </source>
</reference>
<dbReference type="InterPro" id="IPR052360">
    <property type="entry name" value="Transcr_Regulatory_Proteins"/>
</dbReference>
<evidence type="ECO:0000313" key="8">
    <source>
        <dbReference type="EMBL" id="TRX96336.1"/>
    </source>
</evidence>
<dbReference type="Pfam" id="PF00172">
    <property type="entry name" value="Zn_clus"/>
    <property type="match status" value="1"/>
</dbReference>
<dbReference type="GO" id="GO:0003677">
    <property type="term" value="F:DNA binding"/>
    <property type="evidence" value="ECO:0007669"/>
    <property type="project" value="UniProtKB-KW"/>
</dbReference>
<name>A0A553I807_9PEZI</name>
<keyword evidence="5" id="KW-0804">Transcription</keyword>
<evidence type="ECO:0000256" key="3">
    <source>
        <dbReference type="ARBA" id="ARBA00023015"/>
    </source>
</evidence>
<organism evidence="8 9">
    <name type="scientific">Xylaria flabelliformis</name>
    <dbReference type="NCBI Taxonomy" id="2512241"/>
    <lineage>
        <taxon>Eukaryota</taxon>
        <taxon>Fungi</taxon>
        <taxon>Dikarya</taxon>
        <taxon>Ascomycota</taxon>
        <taxon>Pezizomycotina</taxon>
        <taxon>Sordariomycetes</taxon>
        <taxon>Xylariomycetidae</taxon>
        <taxon>Xylariales</taxon>
        <taxon>Xylariaceae</taxon>
        <taxon>Xylaria</taxon>
    </lineage>
</organism>
<keyword evidence="2" id="KW-0862">Zinc</keyword>
<dbReference type="PANTHER" id="PTHR36206">
    <property type="entry name" value="ASPERCRYPTIN BIOSYNTHESIS CLUSTER-SPECIFIC TRANSCRIPTION REGULATOR ATNN-RELATED"/>
    <property type="match status" value="1"/>
</dbReference>
<dbReference type="AlphaFoldDB" id="A0A553I807"/>
<accession>A0A553I807</accession>
<dbReference type="STRING" id="2512241.A0A553I807"/>
<keyword evidence="3" id="KW-0805">Transcription regulation</keyword>